<feature type="domain" description="NADPH-dependent FMN reductase-like" evidence="1">
    <location>
        <begin position="4"/>
        <end position="148"/>
    </location>
</feature>
<evidence type="ECO:0000313" key="5">
    <source>
        <dbReference type="Proteomes" id="UP000597138"/>
    </source>
</evidence>
<evidence type="ECO:0000259" key="1">
    <source>
        <dbReference type="Pfam" id="PF03358"/>
    </source>
</evidence>
<sequence>MAYKIAVVVGSLRRDSFNRQLAHALETLAPDDFTFEHVDIGSLPLYSQEYDSDFPESARTLKQKISEADGLLFVTPEYNRSIPGVLKNALDWGSRPWGHSAWGGKPGAVIGTSPGAIGTAIAQSHLRGVCAYLDIALLGQPEMYIKHDEKRIDANGNIVSEDTRKYLQGFMDKYAAWVRDHAAA</sequence>
<dbReference type="RefSeq" id="WP_035962884.1">
    <property type="nucleotide sequence ID" value="NZ_BMEG01000008.1"/>
</dbReference>
<dbReference type="InterPro" id="IPR005025">
    <property type="entry name" value="FMN_Rdtase-like_dom"/>
</dbReference>
<reference evidence="2" key="1">
    <citation type="journal article" date="2014" name="Int. J. Syst. Evol. Microbiol.">
        <title>Complete genome of a new Firmicutes species belonging to the dominant human colonic microbiota ('Ruminococcus bicirculans') reveals two chromosomes and a selective capacity to utilize plant glucans.</title>
        <authorList>
            <consortium name="NISC Comparative Sequencing Program"/>
            <person name="Wegmann U."/>
            <person name="Louis P."/>
            <person name="Goesmann A."/>
            <person name="Henrissat B."/>
            <person name="Duncan S.H."/>
            <person name="Flint H.J."/>
        </authorList>
    </citation>
    <scope>NUCLEOTIDE SEQUENCE</scope>
    <source>
        <strain evidence="2">CGMCC 1.11013</strain>
    </source>
</reference>
<dbReference type="InterPro" id="IPR029039">
    <property type="entry name" value="Flavoprotein-like_sf"/>
</dbReference>
<reference evidence="2" key="4">
    <citation type="submission" date="2024-05" db="EMBL/GenBank/DDBJ databases">
        <authorList>
            <person name="Sun Q."/>
            <person name="Zhou Y."/>
        </authorList>
    </citation>
    <scope>NUCLEOTIDE SEQUENCE</scope>
    <source>
        <strain evidence="2">CGMCC 1.11013</strain>
    </source>
</reference>
<dbReference type="AlphaFoldDB" id="A0A069P3Y2"/>
<dbReference type="eggNOG" id="COG0431">
    <property type="taxonomic scope" value="Bacteria"/>
</dbReference>
<dbReference type="STRING" id="1071679.BG57_29675"/>
<dbReference type="InterPro" id="IPR050712">
    <property type="entry name" value="NAD(P)H-dep_reductase"/>
</dbReference>
<dbReference type="Pfam" id="PF03358">
    <property type="entry name" value="FMN_red"/>
    <property type="match status" value="1"/>
</dbReference>
<reference evidence="3 4" key="2">
    <citation type="submission" date="2014-03" db="EMBL/GenBank/DDBJ databases">
        <title>Draft Genome Sequences of Four Burkholderia Strains.</title>
        <authorList>
            <person name="Liu X.Y."/>
            <person name="Li C.X."/>
            <person name="Xu J.H."/>
        </authorList>
    </citation>
    <scope>NUCLEOTIDE SEQUENCE [LARGE SCALE GENOMIC DNA]</scope>
    <source>
        <strain evidence="3 4">R27</strain>
    </source>
</reference>
<dbReference type="GO" id="GO:0005829">
    <property type="term" value="C:cytosol"/>
    <property type="evidence" value="ECO:0007669"/>
    <property type="project" value="TreeGrafter"/>
</dbReference>
<dbReference type="SUPFAM" id="SSF52218">
    <property type="entry name" value="Flavoproteins"/>
    <property type="match status" value="1"/>
</dbReference>
<dbReference type="EMBL" id="BMEG01000008">
    <property type="protein sequence ID" value="GGD84911.1"/>
    <property type="molecule type" value="Genomic_DNA"/>
</dbReference>
<dbReference type="GO" id="GO:0016491">
    <property type="term" value="F:oxidoreductase activity"/>
    <property type="evidence" value="ECO:0007669"/>
    <property type="project" value="InterPro"/>
</dbReference>
<dbReference type="PANTHER" id="PTHR30543:SF21">
    <property type="entry name" value="NAD(P)H-DEPENDENT FMN REDUCTASE LOT6"/>
    <property type="match status" value="1"/>
</dbReference>
<proteinExistence type="predicted"/>
<dbReference type="EMBL" id="JFHE01000007">
    <property type="protein sequence ID" value="KDR35395.1"/>
    <property type="molecule type" value="Genomic_DNA"/>
</dbReference>
<reference evidence="5" key="3">
    <citation type="journal article" date="2019" name="Int. J. Syst. Evol. Microbiol.">
        <title>The Global Catalogue of Microorganisms (GCM) 10K type strain sequencing project: providing services to taxonomists for standard genome sequencing and annotation.</title>
        <authorList>
            <consortium name="The Broad Institute Genomics Platform"/>
            <consortium name="The Broad Institute Genome Sequencing Center for Infectious Disease"/>
            <person name="Wu L."/>
            <person name="Ma J."/>
        </authorList>
    </citation>
    <scope>NUCLEOTIDE SEQUENCE [LARGE SCALE GENOMIC DNA]</scope>
    <source>
        <strain evidence="5">CGMCC 1.11013</strain>
    </source>
</reference>
<name>A0A069P3Y2_9BURK</name>
<accession>A0A069P3Y2</accession>
<evidence type="ECO:0000313" key="3">
    <source>
        <dbReference type="EMBL" id="KDR35395.1"/>
    </source>
</evidence>
<dbReference type="Gene3D" id="3.40.50.360">
    <property type="match status" value="1"/>
</dbReference>
<organism evidence="3 4">
    <name type="scientific">Caballeronia grimmiae</name>
    <dbReference type="NCBI Taxonomy" id="1071679"/>
    <lineage>
        <taxon>Bacteria</taxon>
        <taxon>Pseudomonadati</taxon>
        <taxon>Pseudomonadota</taxon>
        <taxon>Betaproteobacteria</taxon>
        <taxon>Burkholderiales</taxon>
        <taxon>Burkholderiaceae</taxon>
        <taxon>Caballeronia</taxon>
    </lineage>
</organism>
<dbReference type="OrthoDB" id="9812295at2"/>
<evidence type="ECO:0000313" key="4">
    <source>
        <dbReference type="Proteomes" id="UP000027439"/>
    </source>
</evidence>
<dbReference type="PANTHER" id="PTHR30543">
    <property type="entry name" value="CHROMATE REDUCTASE"/>
    <property type="match status" value="1"/>
</dbReference>
<dbReference type="Proteomes" id="UP000027439">
    <property type="component" value="Unassembled WGS sequence"/>
</dbReference>
<dbReference type="GO" id="GO:0010181">
    <property type="term" value="F:FMN binding"/>
    <property type="evidence" value="ECO:0007669"/>
    <property type="project" value="TreeGrafter"/>
</dbReference>
<dbReference type="Proteomes" id="UP000597138">
    <property type="component" value="Unassembled WGS sequence"/>
</dbReference>
<comment type="caution">
    <text evidence="3">The sequence shown here is derived from an EMBL/GenBank/DDBJ whole genome shotgun (WGS) entry which is preliminary data.</text>
</comment>
<keyword evidence="5" id="KW-1185">Reference proteome</keyword>
<protein>
    <submittedName>
        <fullName evidence="2 3">FMN reductase</fullName>
    </submittedName>
</protein>
<evidence type="ECO:0000313" key="2">
    <source>
        <dbReference type="EMBL" id="GGD84911.1"/>
    </source>
</evidence>
<gene>
    <name evidence="3" type="ORF">BG57_29675</name>
    <name evidence="2" type="ORF">GCM10010985_44360</name>
</gene>